<feature type="non-terminal residue" evidence="1">
    <location>
        <position position="1"/>
    </location>
</feature>
<evidence type="ECO:0000313" key="1">
    <source>
        <dbReference type="EMBL" id="GAH59162.1"/>
    </source>
</evidence>
<sequence length="44" mass="5004">PVGHMYALFSYDGMLNGSQWSALWYREDDLVFFESKPWDGGSSG</sequence>
<comment type="caution">
    <text evidence="1">The sequence shown here is derived from an EMBL/GenBank/DDBJ whole genome shotgun (WGS) entry which is preliminary data.</text>
</comment>
<organism evidence="1">
    <name type="scientific">marine sediment metagenome</name>
    <dbReference type="NCBI Taxonomy" id="412755"/>
    <lineage>
        <taxon>unclassified sequences</taxon>
        <taxon>metagenomes</taxon>
        <taxon>ecological metagenomes</taxon>
    </lineage>
</organism>
<accession>X1GPP4</accession>
<proteinExistence type="predicted"/>
<protein>
    <submittedName>
        <fullName evidence="1">Uncharacterized protein</fullName>
    </submittedName>
</protein>
<name>X1GPP4_9ZZZZ</name>
<gene>
    <name evidence="1" type="ORF">S03H2_27196</name>
</gene>
<dbReference type="EMBL" id="BARU01016178">
    <property type="protein sequence ID" value="GAH59162.1"/>
    <property type="molecule type" value="Genomic_DNA"/>
</dbReference>
<dbReference type="AlphaFoldDB" id="X1GPP4"/>
<feature type="non-terminal residue" evidence="1">
    <location>
        <position position="44"/>
    </location>
</feature>
<reference evidence="1" key="1">
    <citation type="journal article" date="2014" name="Front. Microbiol.">
        <title>High frequency of phylogenetically diverse reductive dehalogenase-homologous genes in deep subseafloor sedimentary metagenomes.</title>
        <authorList>
            <person name="Kawai M."/>
            <person name="Futagami T."/>
            <person name="Toyoda A."/>
            <person name="Takaki Y."/>
            <person name="Nishi S."/>
            <person name="Hori S."/>
            <person name="Arai W."/>
            <person name="Tsubouchi T."/>
            <person name="Morono Y."/>
            <person name="Uchiyama I."/>
            <person name="Ito T."/>
            <person name="Fujiyama A."/>
            <person name="Inagaki F."/>
            <person name="Takami H."/>
        </authorList>
    </citation>
    <scope>NUCLEOTIDE SEQUENCE</scope>
    <source>
        <strain evidence="1">Expedition CK06-06</strain>
    </source>
</reference>